<protein>
    <submittedName>
        <fullName evidence="2">Uncharacterized protein</fullName>
    </submittedName>
</protein>
<dbReference type="SMART" id="SM00175">
    <property type="entry name" value="RAB"/>
    <property type="match status" value="1"/>
</dbReference>
<dbReference type="CDD" id="cd00154">
    <property type="entry name" value="Rab"/>
    <property type="match status" value="1"/>
</dbReference>
<evidence type="ECO:0000313" key="2">
    <source>
        <dbReference type="EMBL" id="CAI2379120.1"/>
    </source>
</evidence>
<comment type="caution">
    <text evidence="2">The sequence shown here is derived from an EMBL/GenBank/DDBJ whole genome shotgun (WGS) entry which is preliminary data.</text>
</comment>
<dbReference type="SMART" id="SM00173">
    <property type="entry name" value="RAS"/>
    <property type="match status" value="1"/>
</dbReference>
<dbReference type="Gene3D" id="3.40.50.300">
    <property type="entry name" value="P-loop containing nucleotide triphosphate hydrolases"/>
    <property type="match status" value="1"/>
</dbReference>
<dbReference type="SMART" id="SM00174">
    <property type="entry name" value="RHO"/>
    <property type="match status" value="1"/>
</dbReference>
<dbReference type="NCBIfam" id="TIGR00231">
    <property type="entry name" value="small_GTP"/>
    <property type="match status" value="1"/>
</dbReference>
<reference evidence="2" key="1">
    <citation type="submission" date="2023-07" db="EMBL/GenBank/DDBJ databases">
        <authorList>
            <consortium name="AG Swart"/>
            <person name="Singh M."/>
            <person name="Singh A."/>
            <person name="Seah K."/>
            <person name="Emmerich C."/>
        </authorList>
    </citation>
    <scope>NUCLEOTIDE SEQUENCE</scope>
    <source>
        <strain evidence="2">DP1</strain>
    </source>
</reference>
<dbReference type="InterPro" id="IPR050209">
    <property type="entry name" value="Rab_GTPases_membrane_traffic"/>
</dbReference>
<accession>A0AAD1XVP0</accession>
<dbReference type="GO" id="GO:0003924">
    <property type="term" value="F:GTPase activity"/>
    <property type="evidence" value="ECO:0007669"/>
    <property type="project" value="InterPro"/>
</dbReference>
<dbReference type="PROSITE" id="PS51419">
    <property type="entry name" value="RAB"/>
    <property type="match status" value="1"/>
</dbReference>
<dbReference type="PROSITE" id="PS51420">
    <property type="entry name" value="RHO"/>
    <property type="match status" value="1"/>
</dbReference>
<dbReference type="InterPro" id="IPR001806">
    <property type="entry name" value="Small_GTPase"/>
</dbReference>
<dbReference type="SUPFAM" id="SSF52540">
    <property type="entry name" value="P-loop containing nucleoside triphosphate hydrolases"/>
    <property type="match status" value="1"/>
</dbReference>
<gene>
    <name evidence="2" type="ORF">ECRASSUSDP1_LOCUS20529</name>
</gene>
<dbReference type="Pfam" id="PF00071">
    <property type="entry name" value="Ras"/>
    <property type="match status" value="1"/>
</dbReference>
<dbReference type="AlphaFoldDB" id="A0AAD1XVP0"/>
<evidence type="ECO:0000256" key="1">
    <source>
        <dbReference type="ARBA" id="ARBA00006270"/>
    </source>
</evidence>
<sequence length="240" mass="27228">MIEDGNVECDYIIKIILIGDSSVGKTCLINKFNDPNDNSNLEVNTTIGYEYCNKYFAQDDRIVQIHLWDTAGQERHRSMIGTYYRKTAGAVLVYDITDRTSFENCSAWIKELQENIPLKPSENLVNKSESRYEENCKLIIVGNKLDLEEQRCVSVEEGERLAEMNDAAFFETSAKTGLNVQGVFETLITKIVECLKQMEKEKTKDDGATLNYNSSIATSIKLHSESSSKKKRACKDCVIF</sequence>
<dbReference type="GO" id="GO:0005525">
    <property type="term" value="F:GTP binding"/>
    <property type="evidence" value="ECO:0007669"/>
    <property type="project" value="InterPro"/>
</dbReference>
<dbReference type="PANTHER" id="PTHR47979">
    <property type="entry name" value="DRAB11-RELATED"/>
    <property type="match status" value="1"/>
</dbReference>
<dbReference type="EMBL" id="CAMPGE010020941">
    <property type="protein sequence ID" value="CAI2379120.1"/>
    <property type="molecule type" value="Genomic_DNA"/>
</dbReference>
<dbReference type="InterPro" id="IPR005225">
    <property type="entry name" value="Small_GTP-bd"/>
</dbReference>
<keyword evidence="3" id="KW-1185">Reference proteome</keyword>
<comment type="similarity">
    <text evidence="1">Belongs to the small GTPase superfamily. Rab family.</text>
</comment>
<name>A0AAD1XVP0_EUPCR</name>
<dbReference type="PRINTS" id="PR00449">
    <property type="entry name" value="RASTRNSFRMNG"/>
</dbReference>
<dbReference type="PROSITE" id="PS51421">
    <property type="entry name" value="RAS"/>
    <property type="match status" value="1"/>
</dbReference>
<dbReference type="FunFam" id="3.40.50.300:FF:001204">
    <property type="entry name" value="Small GTP-binding protein, putative"/>
    <property type="match status" value="1"/>
</dbReference>
<proteinExistence type="inferred from homology"/>
<dbReference type="Proteomes" id="UP001295684">
    <property type="component" value="Unassembled WGS sequence"/>
</dbReference>
<dbReference type="InterPro" id="IPR027417">
    <property type="entry name" value="P-loop_NTPase"/>
</dbReference>
<organism evidence="2 3">
    <name type="scientific">Euplotes crassus</name>
    <dbReference type="NCBI Taxonomy" id="5936"/>
    <lineage>
        <taxon>Eukaryota</taxon>
        <taxon>Sar</taxon>
        <taxon>Alveolata</taxon>
        <taxon>Ciliophora</taxon>
        <taxon>Intramacronucleata</taxon>
        <taxon>Spirotrichea</taxon>
        <taxon>Hypotrichia</taxon>
        <taxon>Euplotida</taxon>
        <taxon>Euplotidae</taxon>
        <taxon>Moneuplotes</taxon>
    </lineage>
</organism>
<evidence type="ECO:0000313" key="3">
    <source>
        <dbReference type="Proteomes" id="UP001295684"/>
    </source>
</evidence>